<protein>
    <submittedName>
        <fullName evidence="1">Uncharacterized protein</fullName>
    </submittedName>
</protein>
<gene>
    <name evidence="1" type="ORF">Ctob_013832</name>
</gene>
<evidence type="ECO:0000313" key="2">
    <source>
        <dbReference type="Proteomes" id="UP000037460"/>
    </source>
</evidence>
<comment type="caution">
    <text evidence="1">The sequence shown here is derived from an EMBL/GenBank/DDBJ whole genome shotgun (WGS) entry which is preliminary data.</text>
</comment>
<name>A0A0M0JRA3_9EUKA</name>
<dbReference type="AlphaFoldDB" id="A0A0M0JRA3"/>
<dbReference type="EMBL" id="JWZX01002506">
    <property type="protein sequence ID" value="KOO28837.1"/>
    <property type="molecule type" value="Genomic_DNA"/>
</dbReference>
<reference evidence="2" key="1">
    <citation type="journal article" date="2015" name="PLoS Genet.">
        <title>Genome Sequence and Transcriptome Analyses of Chrysochromulina tobin: Metabolic Tools for Enhanced Algal Fitness in the Prominent Order Prymnesiales (Haptophyceae).</title>
        <authorList>
            <person name="Hovde B.T."/>
            <person name="Deodato C.R."/>
            <person name="Hunsperger H.M."/>
            <person name="Ryken S.A."/>
            <person name="Yost W."/>
            <person name="Jha R.K."/>
            <person name="Patterson J."/>
            <person name="Monnat R.J. Jr."/>
            <person name="Barlow S.B."/>
            <person name="Starkenburg S.R."/>
            <person name="Cattolico R.A."/>
        </authorList>
    </citation>
    <scope>NUCLEOTIDE SEQUENCE</scope>
    <source>
        <strain evidence="2">CCMP291</strain>
    </source>
</reference>
<proteinExistence type="predicted"/>
<keyword evidence="2" id="KW-1185">Reference proteome</keyword>
<evidence type="ECO:0000313" key="1">
    <source>
        <dbReference type="EMBL" id="KOO28837.1"/>
    </source>
</evidence>
<accession>A0A0M0JRA3</accession>
<organism evidence="1 2">
    <name type="scientific">Chrysochromulina tobinii</name>
    <dbReference type="NCBI Taxonomy" id="1460289"/>
    <lineage>
        <taxon>Eukaryota</taxon>
        <taxon>Haptista</taxon>
        <taxon>Haptophyta</taxon>
        <taxon>Prymnesiophyceae</taxon>
        <taxon>Prymnesiales</taxon>
        <taxon>Chrysochromulinaceae</taxon>
        <taxon>Chrysochromulina</taxon>
    </lineage>
</organism>
<sequence>MSFDAAACAAWLGASVTIAGVDTPLPARLVKLLLVAFGDDMFAEADVPDSDDVLVEDDIKARLLIWNAVIDDVCKSQTATVLSSEKLRFAAWFRALYQGVVTLDASQKLVVITKEMAADLAAQSMTTLSELGAFELALALGRAVGPEEVEGFNYGSPYMHMVGAIRSAKANKGSGRGKTLDTLLGEALISGDKSEVKRFFTDLCHRLTNSNLMPCFARAAIQILTFVNKADQNIRDDLAWIIYMIEVRMKYMGRGIPFPFDVELSISAKETADDKRRKGTGPRGVIVLDGAGVARSTTRECLAEMLTPAPGSGDAGLVAALSGLQMGLADIGTRLDVFGSRLDKIEGGGAVLPKSKCWICQSDGHLAATCSTAKGKELREKKLSSAVKPAAEAK</sequence>
<dbReference type="Proteomes" id="UP000037460">
    <property type="component" value="Unassembled WGS sequence"/>
</dbReference>